<evidence type="ECO:0000313" key="1">
    <source>
        <dbReference type="EMBL" id="PFG18362.1"/>
    </source>
</evidence>
<comment type="caution">
    <text evidence="1">The sequence shown here is derived from an EMBL/GenBank/DDBJ whole genome shotgun (WGS) entry which is preliminary data.</text>
</comment>
<gene>
    <name evidence="1" type="ORF">ATK74_2947</name>
</gene>
<keyword evidence="2" id="KW-1185">Reference proteome</keyword>
<dbReference type="AlphaFoldDB" id="A0A2A9CXH7"/>
<dbReference type="Proteomes" id="UP000226079">
    <property type="component" value="Unassembled WGS sequence"/>
</dbReference>
<protein>
    <submittedName>
        <fullName evidence="1">Uncharacterized protein</fullName>
    </submittedName>
</protein>
<sequence>MRQAGLLDAPRVAVLADTDSRWKWALATANSLSPGSLRCYLRPGPQLPSERQLRESGVDPADVTEVSLGDLVDVVAADECDVVILGLGGDAVQAVLQSFAARWTGPSRPILVAGYVGIVYERLVEGLYQRAGADVVIANSPADARSFADLLTAIGFDPSAVVTEPLPFLAEASPGAAAEGTALTFAAQPEVPSRKEDRRYLVSRLIEHARRHPERPVLLKVRGLAGESLTHPEPYPYQRLVQQFGGELPANFEVVAGSMSDALDRTAVLVTVSSTAAAESIHRGIPTAILTDFGVREGLGNHFFAGSGCYASFDELDEGVRPTADREWAAAHGLVAMQRGALAERIAALRSTELPAVSPYFSRRRSPVYLGRMLSDHGLDSQARPLHDGSRRRGRFASAVARRLYRAGAAIVAPALRRLGEG</sequence>
<proteinExistence type="predicted"/>
<evidence type="ECO:0000313" key="2">
    <source>
        <dbReference type="Proteomes" id="UP000226079"/>
    </source>
</evidence>
<dbReference type="EMBL" id="PDJC01000001">
    <property type="protein sequence ID" value="PFG18362.1"/>
    <property type="molecule type" value="Genomic_DNA"/>
</dbReference>
<dbReference type="Pfam" id="PF20471">
    <property type="entry name" value="DUF6716"/>
    <property type="match status" value="1"/>
</dbReference>
<accession>A0A2A9CXH7</accession>
<organism evidence="1 2">
    <name type="scientific">Propionicimonas paludicola</name>
    <dbReference type="NCBI Taxonomy" id="185243"/>
    <lineage>
        <taxon>Bacteria</taxon>
        <taxon>Bacillati</taxon>
        <taxon>Actinomycetota</taxon>
        <taxon>Actinomycetes</taxon>
        <taxon>Propionibacteriales</taxon>
        <taxon>Nocardioidaceae</taxon>
        <taxon>Propionicimonas</taxon>
    </lineage>
</organism>
<reference evidence="1 2" key="1">
    <citation type="submission" date="2017-10" db="EMBL/GenBank/DDBJ databases">
        <title>Sequencing the genomes of 1000 actinobacteria strains.</title>
        <authorList>
            <person name="Klenk H.-P."/>
        </authorList>
    </citation>
    <scope>NUCLEOTIDE SEQUENCE [LARGE SCALE GENOMIC DNA]</scope>
    <source>
        <strain evidence="1 2">DSM 15597</strain>
    </source>
</reference>
<name>A0A2A9CXH7_9ACTN</name>
<dbReference type="InterPro" id="IPR046561">
    <property type="entry name" value="DUF6716"/>
</dbReference>